<dbReference type="InterPro" id="IPR036397">
    <property type="entry name" value="RNaseH_sf"/>
</dbReference>
<protein>
    <submittedName>
        <fullName evidence="2">Ribonuclease H protein</fullName>
    </submittedName>
</protein>
<reference evidence="2" key="2">
    <citation type="journal article" date="2024" name="Plant">
        <title>Genomic evolution and insights into agronomic trait innovations of Sesamum species.</title>
        <authorList>
            <person name="Miao H."/>
            <person name="Wang L."/>
            <person name="Qu L."/>
            <person name="Liu H."/>
            <person name="Sun Y."/>
            <person name="Le M."/>
            <person name="Wang Q."/>
            <person name="Wei S."/>
            <person name="Zheng Y."/>
            <person name="Lin W."/>
            <person name="Duan Y."/>
            <person name="Cao H."/>
            <person name="Xiong S."/>
            <person name="Wang X."/>
            <person name="Wei L."/>
            <person name="Li C."/>
            <person name="Ma Q."/>
            <person name="Ju M."/>
            <person name="Zhao R."/>
            <person name="Li G."/>
            <person name="Mu C."/>
            <person name="Tian Q."/>
            <person name="Mei H."/>
            <person name="Zhang T."/>
            <person name="Gao T."/>
            <person name="Zhang H."/>
        </authorList>
    </citation>
    <scope>NUCLEOTIDE SEQUENCE</scope>
    <source>
        <strain evidence="2">G02</strain>
    </source>
</reference>
<dbReference type="InterPro" id="IPR044730">
    <property type="entry name" value="RNase_H-like_dom_plant"/>
</dbReference>
<dbReference type="CDD" id="cd06222">
    <property type="entry name" value="RNase_H_like"/>
    <property type="match status" value="1"/>
</dbReference>
<sequence>MPQALRVVRWTTPSPAWFKLNSDGSSPGNPGLAGAAGIIRDAEGQVRLAFQVALGTTNSVLVELTAVWHSLELALAHGLAPIEVEVDAMTVIQLLQSRVSGKWEVQHLIMRIIQIQ</sequence>
<proteinExistence type="predicted"/>
<dbReference type="AlphaFoldDB" id="A0AAW2NP82"/>
<dbReference type="InterPro" id="IPR053151">
    <property type="entry name" value="RNase_H-like"/>
</dbReference>
<dbReference type="PANTHER" id="PTHR47723:SF19">
    <property type="entry name" value="POLYNUCLEOTIDYL TRANSFERASE, RIBONUCLEASE H-LIKE SUPERFAMILY PROTEIN"/>
    <property type="match status" value="1"/>
</dbReference>
<dbReference type="PANTHER" id="PTHR47723">
    <property type="entry name" value="OS05G0353850 PROTEIN"/>
    <property type="match status" value="1"/>
</dbReference>
<evidence type="ECO:0000259" key="1">
    <source>
        <dbReference type="PROSITE" id="PS50879"/>
    </source>
</evidence>
<dbReference type="Pfam" id="PF13456">
    <property type="entry name" value="RVT_3"/>
    <property type="match status" value="1"/>
</dbReference>
<evidence type="ECO:0000313" key="2">
    <source>
        <dbReference type="EMBL" id="KAL0345574.1"/>
    </source>
</evidence>
<dbReference type="InterPro" id="IPR002156">
    <property type="entry name" value="RNaseH_domain"/>
</dbReference>
<dbReference type="PROSITE" id="PS50879">
    <property type="entry name" value="RNASE_H_1"/>
    <property type="match status" value="1"/>
</dbReference>
<reference evidence="2" key="1">
    <citation type="submission" date="2020-06" db="EMBL/GenBank/DDBJ databases">
        <authorList>
            <person name="Li T."/>
            <person name="Hu X."/>
            <person name="Zhang T."/>
            <person name="Song X."/>
            <person name="Zhang H."/>
            <person name="Dai N."/>
            <person name="Sheng W."/>
            <person name="Hou X."/>
            <person name="Wei L."/>
        </authorList>
    </citation>
    <scope>NUCLEOTIDE SEQUENCE</scope>
    <source>
        <strain evidence="2">G02</strain>
        <tissue evidence="2">Leaf</tissue>
    </source>
</reference>
<accession>A0AAW2NP82</accession>
<gene>
    <name evidence="2" type="ORF">Sradi_4388700</name>
</gene>
<comment type="caution">
    <text evidence="2">The sequence shown here is derived from an EMBL/GenBank/DDBJ whole genome shotgun (WGS) entry which is preliminary data.</text>
</comment>
<dbReference type="InterPro" id="IPR012337">
    <property type="entry name" value="RNaseH-like_sf"/>
</dbReference>
<feature type="domain" description="RNase H type-1" evidence="1">
    <location>
        <begin position="14"/>
        <end position="116"/>
    </location>
</feature>
<dbReference type="Gene3D" id="3.30.420.10">
    <property type="entry name" value="Ribonuclease H-like superfamily/Ribonuclease H"/>
    <property type="match status" value="1"/>
</dbReference>
<dbReference type="GO" id="GO:0003676">
    <property type="term" value="F:nucleic acid binding"/>
    <property type="evidence" value="ECO:0007669"/>
    <property type="project" value="InterPro"/>
</dbReference>
<organism evidence="2">
    <name type="scientific">Sesamum radiatum</name>
    <name type="common">Black benniseed</name>
    <dbReference type="NCBI Taxonomy" id="300843"/>
    <lineage>
        <taxon>Eukaryota</taxon>
        <taxon>Viridiplantae</taxon>
        <taxon>Streptophyta</taxon>
        <taxon>Embryophyta</taxon>
        <taxon>Tracheophyta</taxon>
        <taxon>Spermatophyta</taxon>
        <taxon>Magnoliopsida</taxon>
        <taxon>eudicotyledons</taxon>
        <taxon>Gunneridae</taxon>
        <taxon>Pentapetalae</taxon>
        <taxon>asterids</taxon>
        <taxon>lamiids</taxon>
        <taxon>Lamiales</taxon>
        <taxon>Pedaliaceae</taxon>
        <taxon>Sesamum</taxon>
    </lineage>
</organism>
<name>A0AAW2NP82_SESRA</name>
<dbReference type="EMBL" id="JACGWJ010000019">
    <property type="protein sequence ID" value="KAL0345574.1"/>
    <property type="molecule type" value="Genomic_DNA"/>
</dbReference>
<dbReference type="GO" id="GO:0004523">
    <property type="term" value="F:RNA-DNA hybrid ribonuclease activity"/>
    <property type="evidence" value="ECO:0007669"/>
    <property type="project" value="InterPro"/>
</dbReference>
<dbReference type="SUPFAM" id="SSF53098">
    <property type="entry name" value="Ribonuclease H-like"/>
    <property type="match status" value="1"/>
</dbReference>